<dbReference type="PANTHER" id="PTHR43861">
    <property type="entry name" value="TRANS-ACONITATE 2-METHYLTRANSFERASE-RELATED"/>
    <property type="match status" value="1"/>
</dbReference>
<name>A0A0B7FXC1_THACB</name>
<dbReference type="Proteomes" id="UP000059188">
    <property type="component" value="Unassembled WGS sequence"/>
</dbReference>
<dbReference type="AlphaFoldDB" id="A0A0B7FXC1"/>
<dbReference type="CDD" id="cd02440">
    <property type="entry name" value="AdoMet_MTases"/>
    <property type="match status" value="1"/>
</dbReference>
<dbReference type="Pfam" id="PF08241">
    <property type="entry name" value="Methyltransf_11"/>
    <property type="match status" value="1"/>
</dbReference>
<dbReference type="PANTHER" id="PTHR43861:SF1">
    <property type="entry name" value="TRANS-ACONITATE 2-METHYLTRANSFERASE"/>
    <property type="match status" value="1"/>
</dbReference>
<gene>
    <name evidence="2" type="ORF">RSOLAG1IB_10415</name>
</gene>
<accession>A0A0B7FXC1</accession>
<evidence type="ECO:0000313" key="2">
    <source>
        <dbReference type="EMBL" id="CEL62370.1"/>
    </source>
</evidence>
<keyword evidence="3" id="KW-1185">Reference proteome</keyword>
<dbReference type="STRING" id="1108050.A0A0B7FXC1"/>
<organism evidence="2 3">
    <name type="scientific">Thanatephorus cucumeris (strain AG1-IB / isolate 7/3/14)</name>
    <name type="common">Lettuce bottom rot fungus</name>
    <name type="synonym">Rhizoctonia solani</name>
    <dbReference type="NCBI Taxonomy" id="1108050"/>
    <lineage>
        <taxon>Eukaryota</taxon>
        <taxon>Fungi</taxon>
        <taxon>Dikarya</taxon>
        <taxon>Basidiomycota</taxon>
        <taxon>Agaricomycotina</taxon>
        <taxon>Agaricomycetes</taxon>
        <taxon>Cantharellales</taxon>
        <taxon>Ceratobasidiaceae</taxon>
        <taxon>Rhizoctonia</taxon>
        <taxon>Rhizoctonia solani AG-1</taxon>
    </lineage>
</organism>
<dbReference type="SUPFAM" id="SSF53335">
    <property type="entry name" value="S-adenosyl-L-methionine-dependent methyltransferases"/>
    <property type="match status" value="1"/>
</dbReference>
<dbReference type="InterPro" id="IPR029063">
    <property type="entry name" value="SAM-dependent_MTases_sf"/>
</dbReference>
<sequence>METINTIPKDSWSASKYNKNASFVYSDAYTQPVLELLSLNPGERVLDMGCGTGELTYNLQKSAGHDGLVVGVDSSQDMLERAKTNGVTNIFCCDIQNFSLPDRFASLSGAFDAVFTNATLHWCKSDPSGVVRAAKLALKPGGRFVGEFGGYLNCIGVRSALHQVLRSRGIEPSRADRGIFLGQSTIPP</sequence>
<dbReference type="InterPro" id="IPR013216">
    <property type="entry name" value="Methyltransf_11"/>
</dbReference>
<protein>
    <recommendedName>
        <fullName evidence="1">Methyltransferase type 11 domain-containing protein</fullName>
    </recommendedName>
</protein>
<feature type="domain" description="Methyltransferase type 11" evidence="1">
    <location>
        <begin position="46"/>
        <end position="145"/>
    </location>
</feature>
<dbReference type="EMBL" id="LN679167">
    <property type="protein sequence ID" value="CEL62370.1"/>
    <property type="molecule type" value="Genomic_DNA"/>
</dbReference>
<evidence type="ECO:0000313" key="3">
    <source>
        <dbReference type="Proteomes" id="UP000059188"/>
    </source>
</evidence>
<reference evidence="2 3" key="1">
    <citation type="submission" date="2014-11" db="EMBL/GenBank/DDBJ databases">
        <authorList>
            <person name="Wibberg Daniel"/>
        </authorList>
    </citation>
    <scope>NUCLEOTIDE SEQUENCE [LARGE SCALE GENOMIC DNA]</scope>
    <source>
        <strain evidence="2">Rhizoctonia solani AG1-IB 7/3/14</strain>
    </source>
</reference>
<dbReference type="Gene3D" id="3.40.50.150">
    <property type="entry name" value="Vaccinia Virus protein VP39"/>
    <property type="match status" value="1"/>
</dbReference>
<dbReference type="GO" id="GO:0008757">
    <property type="term" value="F:S-adenosylmethionine-dependent methyltransferase activity"/>
    <property type="evidence" value="ECO:0007669"/>
    <property type="project" value="InterPro"/>
</dbReference>
<proteinExistence type="predicted"/>
<evidence type="ECO:0000259" key="1">
    <source>
        <dbReference type="Pfam" id="PF08241"/>
    </source>
</evidence>
<dbReference type="OrthoDB" id="10017101at2759"/>